<keyword evidence="2" id="KW-0067">ATP-binding</keyword>
<proteinExistence type="predicted"/>
<dbReference type="GO" id="GO:0006355">
    <property type="term" value="P:regulation of DNA-templated transcription"/>
    <property type="evidence" value="ECO:0007669"/>
    <property type="project" value="InterPro"/>
</dbReference>
<evidence type="ECO:0000256" key="3">
    <source>
        <dbReference type="ARBA" id="ARBA00023015"/>
    </source>
</evidence>
<dbReference type="SUPFAM" id="SSF52540">
    <property type="entry name" value="P-loop containing nucleoside triphosphate hydrolases"/>
    <property type="match status" value="1"/>
</dbReference>
<dbReference type="InterPro" id="IPR058031">
    <property type="entry name" value="AAA_lid_NorR"/>
</dbReference>
<dbReference type="EMBL" id="EF655902">
    <property type="protein sequence ID" value="ABV58989.1"/>
    <property type="molecule type" value="Genomic_DNA"/>
</dbReference>
<dbReference type="CDD" id="cd00009">
    <property type="entry name" value="AAA"/>
    <property type="match status" value="1"/>
</dbReference>
<dbReference type="Pfam" id="PF25601">
    <property type="entry name" value="AAA_lid_14"/>
    <property type="match status" value="1"/>
</dbReference>
<sequence>MDDLIFSARRQSAGATKAPETDLETRFRGLVQSPLRAGLLRYISSRPDESFDVESLMQTFGRLRLDVENCVKELADFGVAAVVAGSQPPRYTAERPADEATLELLDHFLERRAAVSTEDQSPSVQRFREMIGRDEKMLIVFEWIRTAAKSDISVLILGPTGSGKEVVARMIHELSRRSVAKFQAVNTAALPDTLFESEIFGYEKGAFTGAYDRKPGRLELANEGTLFLDEIGDMSLIAQAKLLRVLEERRFERLGGQKSISVDFRLISATNRPLEQFVRDGRFREDLYYRVNAFAIRLPSLRERQVDIPVLAQRFLARYCAAQGLPLDSKSFAREALDLLVTYQWPGNIRELESTVSRAALSAPGRTIRPSDIEFLHATTPTTTISGDRMPSLAEAERAHIVRVLEATEWNKKEAARVLDISRGTLYRKILEYQLEPETRPAGRRSRENVG</sequence>
<dbReference type="PROSITE" id="PS00676">
    <property type="entry name" value="SIGMA54_INTERACT_2"/>
    <property type="match status" value="1"/>
</dbReference>
<dbReference type="InterPro" id="IPR002078">
    <property type="entry name" value="Sigma_54_int"/>
</dbReference>
<dbReference type="GO" id="GO:0005524">
    <property type="term" value="F:ATP binding"/>
    <property type="evidence" value="ECO:0007669"/>
    <property type="project" value="UniProtKB-KW"/>
</dbReference>
<dbReference type="InterPro" id="IPR002197">
    <property type="entry name" value="HTH_Fis"/>
</dbReference>
<dbReference type="InterPro" id="IPR003593">
    <property type="entry name" value="AAA+_ATPase"/>
</dbReference>
<evidence type="ECO:0000256" key="1">
    <source>
        <dbReference type="ARBA" id="ARBA00022741"/>
    </source>
</evidence>
<evidence type="ECO:0000313" key="6">
    <source>
        <dbReference type="EMBL" id="ABV58989.1"/>
    </source>
</evidence>
<dbReference type="PRINTS" id="PR01590">
    <property type="entry name" value="HTHFIS"/>
</dbReference>
<keyword evidence="4" id="KW-0804">Transcription</keyword>
<dbReference type="Pfam" id="PF02954">
    <property type="entry name" value="HTH_8"/>
    <property type="match status" value="1"/>
</dbReference>
<keyword evidence="1" id="KW-0547">Nucleotide-binding</keyword>
<dbReference type="Gene3D" id="1.10.8.60">
    <property type="match status" value="1"/>
</dbReference>
<evidence type="ECO:0000256" key="4">
    <source>
        <dbReference type="ARBA" id="ARBA00023163"/>
    </source>
</evidence>
<dbReference type="InterPro" id="IPR027417">
    <property type="entry name" value="P-loop_NTPase"/>
</dbReference>
<dbReference type="Gene3D" id="3.40.50.300">
    <property type="entry name" value="P-loop containing nucleotide triphosphate hydrolases"/>
    <property type="match status" value="1"/>
</dbReference>
<dbReference type="GO" id="GO:0043565">
    <property type="term" value="F:sequence-specific DNA binding"/>
    <property type="evidence" value="ECO:0007669"/>
    <property type="project" value="InterPro"/>
</dbReference>
<reference evidence="6" key="1">
    <citation type="journal article" date="2008" name="Environ. Microbiol.">
        <title>A metagenomic analysis of soil bacteria extends the diversity of quorum-quenching lactonases.</title>
        <authorList>
            <person name="Riaz K."/>
            <person name="Elmerich C."/>
            <person name="Moreira D."/>
            <person name="Raffoux A."/>
            <person name="Dessaux Y."/>
            <person name="Faure D."/>
        </authorList>
    </citation>
    <scope>NUCLEOTIDE SEQUENCE</scope>
</reference>
<dbReference type="PANTHER" id="PTHR32071">
    <property type="entry name" value="TRANSCRIPTIONAL REGULATORY PROTEIN"/>
    <property type="match status" value="1"/>
</dbReference>
<accession>B1NME5</accession>
<dbReference type="SMART" id="SM00382">
    <property type="entry name" value="AAA"/>
    <property type="match status" value="1"/>
</dbReference>
<evidence type="ECO:0000256" key="2">
    <source>
        <dbReference type="ARBA" id="ARBA00022840"/>
    </source>
</evidence>
<feature type="domain" description="Sigma-54 factor interaction" evidence="5">
    <location>
        <begin position="130"/>
        <end position="361"/>
    </location>
</feature>
<organism evidence="6">
    <name type="scientific">uncultured Acidobacteria bacterium cosmid p2H8</name>
    <dbReference type="NCBI Taxonomy" id="470733"/>
    <lineage>
        <taxon>Bacteria</taxon>
        <taxon>Pseudomonadati</taxon>
        <taxon>Acidobacteriota</taxon>
        <taxon>environmental samples</taxon>
    </lineage>
</organism>
<dbReference type="PROSITE" id="PS50045">
    <property type="entry name" value="SIGMA54_INTERACT_4"/>
    <property type="match status" value="1"/>
</dbReference>
<keyword evidence="3" id="KW-0805">Transcription regulation</keyword>
<dbReference type="FunFam" id="3.40.50.300:FF:000006">
    <property type="entry name" value="DNA-binding transcriptional regulator NtrC"/>
    <property type="match status" value="1"/>
</dbReference>
<dbReference type="InterPro" id="IPR025943">
    <property type="entry name" value="Sigma_54_int_dom_ATP-bd_2"/>
</dbReference>
<name>B1NME5_9BACT</name>
<dbReference type="SUPFAM" id="SSF46689">
    <property type="entry name" value="Homeodomain-like"/>
    <property type="match status" value="1"/>
</dbReference>
<dbReference type="AlphaFoldDB" id="B1NME5"/>
<dbReference type="Pfam" id="PF00158">
    <property type="entry name" value="Sigma54_activat"/>
    <property type="match status" value="1"/>
</dbReference>
<dbReference type="InterPro" id="IPR009057">
    <property type="entry name" value="Homeodomain-like_sf"/>
</dbReference>
<dbReference type="Gene3D" id="1.10.10.60">
    <property type="entry name" value="Homeodomain-like"/>
    <property type="match status" value="1"/>
</dbReference>
<protein>
    <submittedName>
        <fullName evidence="6">Putative trancriptional regulator</fullName>
    </submittedName>
</protein>
<evidence type="ECO:0000259" key="5">
    <source>
        <dbReference type="PROSITE" id="PS50045"/>
    </source>
</evidence>